<evidence type="ECO:0000256" key="4">
    <source>
        <dbReference type="ARBA" id="ARBA00022475"/>
    </source>
</evidence>
<dbReference type="Pfam" id="PF03547">
    <property type="entry name" value="Mem_trans"/>
    <property type="match status" value="2"/>
</dbReference>
<feature type="transmembrane region" description="Helical" evidence="8">
    <location>
        <begin position="119"/>
        <end position="141"/>
    </location>
</feature>
<feature type="transmembrane region" description="Helical" evidence="8">
    <location>
        <begin position="191"/>
        <end position="209"/>
    </location>
</feature>
<evidence type="ECO:0000256" key="2">
    <source>
        <dbReference type="ARBA" id="ARBA00010145"/>
    </source>
</evidence>
<keyword evidence="10" id="KW-1185">Reference proteome</keyword>
<sequence length="298" mass="33003">MGVFIEVVLPIVFIFFIGYVLQKWRKLDVRSVSAVTIYIFIPALVFQVFYEAELGREFWTIVLFAFLLLFALIILNKILKWIFKWNHEEESGMILSTAFMNAGNYGTPVVLFAFGQEAFMIAVIFMSLQTLIMNFFGVYYASRSASGFRLAMIAVMKMPATYAIIAAFMVQGLNIEITGNIAETIEFMADVAIPLMMVGLGMQLANISFKEFETGKVVTGTVLRLIVSPLIAWGLVSLLPVSSLAEITLIVLTATPAAATTTMYALEFRSKPELVSSVTLVSTVASVITLSILLMLLM</sequence>
<organism evidence="9 10">
    <name type="scientific">Alkalibacillus silvisoli</name>
    <dbReference type="NCBI Taxonomy" id="392823"/>
    <lineage>
        <taxon>Bacteria</taxon>
        <taxon>Bacillati</taxon>
        <taxon>Bacillota</taxon>
        <taxon>Bacilli</taxon>
        <taxon>Bacillales</taxon>
        <taxon>Bacillaceae</taxon>
        <taxon>Alkalibacillus</taxon>
    </lineage>
</organism>
<dbReference type="Gene3D" id="1.20.1530.20">
    <property type="match status" value="2"/>
</dbReference>
<feature type="transmembrane region" description="Helical" evidence="8">
    <location>
        <begin position="148"/>
        <end position="171"/>
    </location>
</feature>
<accession>A0ABN0ZJ74</accession>
<proteinExistence type="inferred from homology"/>
<evidence type="ECO:0000256" key="8">
    <source>
        <dbReference type="SAM" id="Phobius"/>
    </source>
</evidence>
<feature type="transmembrane region" description="Helical" evidence="8">
    <location>
        <begin position="247"/>
        <end position="266"/>
    </location>
</feature>
<reference evidence="9 10" key="1">
    <citation type="journal article" date="2019" name="Int. J. Syst. Evol. Microbiol.">
        <title>The Global Catalogue of Microorganisms (GCM) 10K type strain sequencing project: providing services to taxonomists for standard genome sequencing and annotation.</title>
        <authorList>
            <consortium name="The Broad Institute Genomics Platform"/>
            <consortium name="The Broad Institute Genome Sequencing Center for Infectious Disease"/>
            <person name="Wu L."/>
            <person name="Ma J."/>
        </authorList>
    </citation>
    <scope>NUCLEOTIDE SEQUENCE [LARGE SCALE GENOMIC DNA]</scope>
    <source>
        <strain evidence="9 10">JCM 14193</strain>
    </source>
</reference>
<dbReference type="PANTHER" id="PTHR36838">
    <property type="entry name" value="AUXIN EFFLUX CARRIER FAMILY PROTEIN"/>
    <property type="match status" value="1"/>
</dbReference>
<evidence type="ECO:0000256" key="7">
    <source>
        <dbReference type="ARBA" id="ARBA00023136"/>
    </source>
</evidence>
<keyword evidence="5 8" id="KW-0812">Transmembrane</keyword>
<feature type="transmembrane region" description="Helical" evidence="8">
    <location>
        <begin position="58"/>
        <end position="79"/>
    </location>
</feature>
<dbReference type="RefSeq" id="WP_343780822.1">
    <property type="nucleotide sequence ID" value="NZ_BAAACZ010000001.1"/>
</dbReference>
<dbReference type="PANTHER" id="PTHR36838:SF1">
    <property type="entry name" value="SLR1864 PROTEIN"/>
    <property type="match status" value="1"/>
</dbReference>
<dbReference type="EMBL" id="BAAACZ010000001">
    <property type="protein sequence ID" value="GAA0449794.1"/>
    <property type="molecule type" value="Genomic_DNA"/>
</dbReference>
<evidence type="ECO:0000313" key="10">
    <source>
        <dbReference type="Proteomes" id="UP001500740"/>
    </source>
</evidence>
<feature type="transmembrane region" description="Helical" evidence="8">
    <location>
        <begin position="221"/>
        <end position="241"/>
    </location>
</feature>
<evidence type="ECO:0000256" key="6">
    <source>
        <dbReference type="ARBA" id="ARBA00022989"/>
    </source>
</evidence>
<feature type="transmembrane region" description="Helical" evidence="8">
    <location>
        <begin position="6"/>
        <end position="22"/>
    </location>
</feature>
<evidence type="ECO:0000313" key="9">
    <source>
        <dbReference type="EMBL" id="GAA0449794.1"/>
    </source>
</evidence>
<comment type="similarity">
    <text evidence="2">Belongs to the auxin efflux carrier (TC 2.A.69) family.</text>
</comment>
<keyword evidence="6 8" id="KW-1133">Transmembrane helix</keyword>
<dbReference type="InterPro" id="IPR038770">
    <property type="entry name" value="Na+/solute_symporter_sf"/>
</dbReference>
<evidence type="ECO:0000256" key="1">
    <source>
        <dbReference type="ARBA" id="ARBA00004651"/>
    </source>
</evidence>
<protein>
    <submittedName>
        <fullName evidence="9">AEC family transporter</fullName>
    </submittedName>
</protein>
<evidence type="ECO:0000256" key="5">
    <source>
        <dbReference type="ARBA" id="ARBA00022692"/>
    </source>
</evidence>
<evidence type="ECO:0000256" key="3">
    <source>
        <dbReference type="ARBA" id="ARBA00022448"/>
    </source>
</evidence>
<keyword evidence="7 8" id="KW-0472">Membrane</keyword>
<comment type="caution">
    <text evidence="9">The sequence shown here is derived from an EMBL/GenBank/DDBJ whole genome shotgun (WGS) entry which is preliminary data.</text>
</comment>
<keyword evidence="3" id="KW-0813">Transport</keyword>
<feature type="transmembrane region" description="Helical" evidence="8">
    <location>
        <begin position="278"/>
        <end position="297"/>
    </location>
</feature>
<name>A0ABN0ZJ74_9BACI</name>
<keyword evidence="4" id="KW-1003">Cell membrane</keyword>
<dbReference type="Proteomes" id="UP001500740">
    <property type="component" value="Unassembled WGS sequence"/>
</dbReference>
<gene>
    <name evidence="9" type="ORF">GCM10008935_00250</name>
</gene>
<feature type="transmembrane region" description="Helical" evidence="8">
    <location>
        <begin position="34"/>
        <end position="52"/>
    </location>
</feature>
<feature type="transmembrane region" description="Helical" evidence="8">
    <location>
        <begin position="91"/>
        <end position="113"/>
    </location>
</feature>
<dbReference type="InterPro" id="IPR004776">
    <property type="entry name" value="Mem_transp_PIN-like"/>
</dbReference>
<comment type="subcellular location">
    <subcellularLocation>
        <location evidence="1">Cell membrane</location>
        <topology evidence="1">Multi-pass membrane protein</topology>
    </subcellularLocation>
</comment>